<gene>
    <name evidence="2" type="ORF">D9615_008897</name>
</gene>
<protein>
    <recommendedName>
        <fullName evidence="1">SET domain-containing protein</fullName>
    </recommendedName>
</protein>
<dbReference type="InterPro" id="IPR046341">
    <property type="entry name" value="SET_dom_sf"/>
</dbReference>
<dbReference type="GO" id="GO:0005634">
    <property type="term" value="C:nucleus"/>
    <property type="evidence" value="ECO:0007669"/>
    <property type="project" value="TreeGrafter"/>
</dbReference>
<dbReference type="Gene3D" id="2.170.270.10">
    <property type="entry name" value="SET domain"/>
    <property type="match status" value="1"/>
</dbReference>
<keyword evidence="3" id="KW-1185">Reference proteome</keyword>
<evidence type="ECO:0000313" key="3">
    <source>
        <dbReference type="Proteomes" id="UP000565441"/>
    </source>
</evidence>
<name>A0A8H5H062_9AGAR</name>
<feature type="domain" description="SET" evidence="1">
    <location>
        <begin position="9"/>
        <end position="318"/>
    </location>
</feature>
<sequence>MISEAPMTSPICLRTTPYGGRGLFATEQIPKDTLLVTCDSPYATVIFKKFRKEVCGNCFAYAFEARKNTWNIKYDGAEGSGVWFCTVECRDAWAAEQNAEGLQGLMNAGVEKLVKSMKRPKGPCPVSSIESMRPEDITLEIHDLAWKHAEETYARPGCPVQYLDELELDTVRFLVSAIVRRYFEERNPLAAGSLSWAALLQLQNNEILHIRSRPYMLDSHTRIYGFLRKVVLPVLQPYVKTSEMVRAILARDQGNVFGLWDMATTGDSEMLGWSMYVSGAYFNHDCSPNVCKKRIQKSLCFFTTRDVDIGEELCISYVDVKDEVAGRRAALSENWYFDCGCKRCHKELEIEDYPK</sequence>
<dbReference type="Proteomes" id="UP000565441">
    <property type="component" value="Unassembled WGS sequence"/>
</dbReference>
<dbReference type="SMART" id="SM00317">
    <property type="entry name" value="SET"/>
    <property type="match status" value="1"/>
</dbReference>
<dbReference type="OrthoDB" id="1028014at2759"/>
<dbReference type="PANTHER" id="PTHR12197:SF294">
    <property type="entry name" value="POTENTIAL PROTEIN LYSINE METHYLTRANSFERASE SET6"/>
    <property type="match status" value="1"/>
</dbReference>
<dbReference type="Pfam" id="PF00856">
    <property type="entry name" value="SET"/>
    <property type="match status" value="1"/>
</dbReference>
<dbReference type="AlphaFoldDB" id="A0A8H5H062"/>
<dbReference type="InterPro" id="IPR001214">
    <property type="entry name" value="SET_dom"/>
</dbReference>
<evidence type="ECO:0000259" key="1">
    <source>
        <dbReference type="PROSITE" id="PS50280"/>
    </source>
</evidence>
<dbReference type="SUPFAM" id="SSF82199">
    <property type="entry name" value="SET domain"/>
    <property type="match status" value="1"/>
</dbReference>
<organism evidence="2 3">
    <name type="scientific">Tricholomella constricta</name>
    <dbReference type="NCBI Taxonomy" id="117010"/>
    <lineage>
        <taxon>Eukaryota</taxon>
        <taxon>Fungi</taxon>
        <taxon>Dikarya</taxon>
        <taxon>Basidiomycota</taxon>
        <taxon>Agaricomycotina</taxon>
        <taxon>Agaricomycetes</taxon>
        <taxon>Agaricomycetidae</taxon>
        <taxon>Agaricales</taxon>
        <taxon>Tricholomatineae</taxon>
        <taxon>Lyophyllaceae</taxon>
        <taxon>Tricholomella</taxon>
    </lineage>
</organism>
<accession>A0A8H5H062</accession>
<dbReference type="InterPro" id="IPR050869">
    <property type="entry name" value="H3K4_H4K5_MeTrfase"/>
</dbReference>
<proteinExistence type="predicted"/>
<comment type="caution">
    <text evidence="2">The sequence shown here is derived from an EMBL/GenBank/DDBJ whole genome shotgun (WGS) entry which is preliminary data.</text>
</comment>
<dbReference type="CDD" id="cd20071">
    <property type="entry name" value="SET_SMYD"/>
    <property type="match status" value="1"/>
</dbReference>
<dbReference type="PANTHER" id="PTHR12197">
    <property type="entry name" value="HISTONE-LYSINE N-METHYLTRANSFERASE SMYD"/>
    <property type="match status" value="1"/>
</dbReference>
<dbReference type="PROSITE" id="PS50280">
    <property type="entry name" value="SET"/>
    <property type="match status" value="1"/>
</dbReference>
<reference evidence="2 3" key="1">
    <citation type="journal article" date="2020" name="ISME J.">
        <title>Uncovering the hidden diversity of litter-decomposition mechanisms in mushroom-forming fungi.</title>
        <authorList>
            <person name="Floudas D."/>
            <person name="Bentzer J."/>
            <person name="Ahren D."/>
            <person name="Johansson T."/>
            <person name="Persson P."/>
            <person name="Tunlid A."/>
        </authorList>
    </citation>
    <scope>NUCLEOTIDE SEQUENCE [LARGE SCALE GENOMIC DNA]</scope>
    <source>
        <strain evidence="2 3">CBS 661.87</strain>
    </source>
</reference>
<dbReference type="EMBL" id="JAACJP010000037">
    <property type="protein sequence ID" value="KAF5374185.1"/>
    <property type="molecule type" value="Genomic_DNA"/>
</dbReference>
<evidence type="ECO:0000313" key="2">
    <source>
        <dbReference type="EMBL" id="KAF5374185.1"/>
    </source>
</evidence>